<dbReference type="Proteomes" id="UP000323521">
    <property type="component" value="Chromosome"/>
</dbReference>
<keyword evidence="6" id="KW-1185">Reference proteome</keyword>
<evidence type="ECO:0000256" key="1">
    <source>
        <dbReference type="ARBA" id="ARBA00022737"/>
    </source>
</evidence>
<proteinExistence type="predicted"/>
<dbReference type="OrthoDB" id="900053at2"/>
<feature type="domain" description="SLH" evidence="4">
    <location>
        <begin position="996"/>
        <end position="1053"/>
    </location>
</feature>
<dbReference type="RefSeq" id="WP_148135215.1">
    <property type="nucleotide sequence ID" value="NZ_CP017634.1"/>
</dbReference>
<feature type="chain" id="PRO_5017946756" evidence="2">
    <location>
        <begin position="32"/>
        <end position="1053"/>
    </location>
</feature>
<evidence type="ECO:0000259" key="4">
    <source>
        <dbReference type="PROSITE" id="PS51272"/>
    </source>
</evidence>
<dbReference type="Pfam" id="PF00395">
    <property type="entry name" value="SLH"/>
    <property type="match status" value="3"/>
</dbReference>
<dbReference type="InterPro" id="IPR003961">
    <property type="entry name" value="FN3_dom"/>
</dbReference>
<sequence>MNLIFIRKMRFISVLLVVFMVFGLFPATVFAAGQEDENDAGEVIDLILAILNNEDYAGDLAELKDRLEGITPHHLDFLLEKMEMLISARNSIVPEKTKEKLLAYGIDSDTVEEFLDAVFYKEDAVFGGDEFQRFIDILTTLLGKQNVTLDDMDDLLDYYHGLDAAFTEKFPDAVGAGKDKLKTYDLVALSTAFFRLFSEPIDPFALTPENKVFINGVIDALPGDVKEKLVLYGIDWEAYDTAIETALDEGLITDDDIATIRSILGLSAPVLAPTASLEEGIYYNDVSVMLGTLTAGADIYYTTNGNDPVVTPSQKYSGAITISRTTTIKAMAVKDDQSSEIKTFVYTIKTATPTASPRPGTYSKEDYQSINVSLSSITSGANIYYTTNGNTPTTSSSRYSAPINISEDTVIKAIAVKNGVSSQVASFSYKFVVKEIAISDDYAVDQDGTADIDIPDIPLGNDGKTQPVLAVIPVSSALSQALGLPAGSSLAITIPPLDLGGGQASVEIKKAELSDELSELGNRILAIEITIDGLKGQEVTLVLPLPEGLDPDDNVGAFHFNSANNRWEYREAIITDDGVQFETNLSPVAIAEAVEIPEITGAVPTSSSVALTWTSSLVGGSYEVYQGNTLVGTITNEPYTYTYTVTGLRSGTTYTFKVRAIDANDLESDFAQIDVTTSGSSGGGGGGSSTGYTISDSEVTKQLNAGNKAITITVPEGTKTINISVQTYKKIAAADKDLVINTDKVSFTIPAGAFAVSGSSGKITLKVSELTASKDLTDKLDASMKLVGKVFDITSTPAPQEEVDVTISYDGLDLSGIDEDLLDVYWYDEADGTWVAMDGRVDESDNAIEFSTTHFSKYAVLASEEPLTFTDVKNHWAKADIEYMVEKGVVKGITDTKFAPNDPITRAQFAALVVRAIGLEADPGYALSFSDVNKSQWYYGEVAAAFKAGIVEGTSATTFAPGANITRQEMAVMIARAMATAGAETDLTDAQIQEKLAKFKDAANIASWAQADVAKAVEFGIITGRTDDTFVAKANATRAESTVMIKRMYDQIQ</sequence>
<evidence type="ECO:0000256" key="2">
    <source>
        <dbReference type="SAM" id="SignalP"/>
    </source>
</evidence>
<keyword evidence="1" id="KW-0677">Repeat</keyword>
<feature type="signal peptide" evidence="2">
    <location>
        <begin position="1"/>
        <end position="31"/>
    </location>
</feature>
<dbReference type="SMART" id="SM00060">
    <property type="entry name" value="FN3"/>
    <property type="match status" value="1"/>
</dbReference>
<keyword evidence="2" id="KW-0732">Signal</keyword>
<accession>A0A3G1KU40</accession>
<dbReference type="PROSITE" id="PS50853">
    <property type="entry name" value="FN3"/>
    <property type="match status" value="1"/>
</dbReference>
<dbReference type="Pfam" id="PF00041">
    <property type="entry name" value="fn3"/>
    <property type="match status" value="1"/>
</dbReference>
<dbReference type="Pfam" id="PF13290">
    <property type="entry name" value="CHB_HEX_C_1"/>
    <property type="match status" value="2"/>
</dbReference>
<dbReference type="SUPFAM" id="SSF49265">
    <property type="entry name" value="Fibronectin type III"/>
    <property type="match status" value="1"/>
</dbReference>
<dbReference type="PANTHER" id="PTHR43308:SF5">
    <property type="entry name" value="S-LAYER PROTEIN _ PEPTIDOGLYCAN ENDO-BETA-N-ACETYLGLUCOSAMINIDASE"/>
    <property type="match status" value="1"/>
</dbReference>
<reference evidence="5 6" key="1">
    <citation type="submission" date="2016-10" db="EMBL/GenBank/DDBJ databases">
        <title>Complete Genome Sequence of Peptococcaceae strain DCMF.</title>
        <authorList>
            <person name="Edwards R.J."/>
            <person name="Holland S.I."/>
            <person name="Deshpande N.P."/>
            <person name="Wong Y.K."/>
            <person name="Ertan H."/>
            <person name="Manefield M."/>
            <person name="Russell T.L."/>
            <person name="Lee M.J."/>
        </authorList>
    </citation>
    <scope>NUCLEOTIDE SEQUENCE [LARGE SCALE GENOMIC DNA]</scope>
    <source>
        <strain evidence="5 6">DCMF</strain>
    </source>
</reference>
<dbReference type="InterPro" id="IPR036116">
    <property type="entry name" value="FN3_sf"/>
</dbReference>
<dbReference type="KEGG" id="fwa:DCMF_15250"/>
<feature type="domain" description="SLH" evidence="4">
    <location>
        <begin position="864"/>
        <end position="927"/>
    </location>
</feature>
<evidence type="ECO:0000259" key="3">
    <source>
        <dbReference type="PROSITE" id="PS50853"/>
    </source>
</evidence>
<evidence type="ECO:0000313" key="5">
    <source>
        <dbReference type="EMBL" id="ATW25950.1"/>
    </source>
</evidence>
<dbReference type="InterPro" id="IPR051465">
    <property type="entry name" value="Cell_Envelope_Struct_Comp"/>
</dbReference>
<dbReference type="InterPro" id="IPR059177">
    <property type="entry name" value="GH29D-like_dom"/>
</dbReference>
<dbReference type="EMBL" id="CP017634">
    <property type="protein sequence ID" value="ATW25950.1"/>
    <property type="molecule type" value="Genomic_DNA"/>
</dbReference>
<dbReference type="InterPro" id="IPR013783">
    <property type="entry name" value="Ig-like_fold"/>
</dbReference>
<evidence type="ECO:0000313" key="6">
    <source>
        <dbReference type="Proteomes" id="UP000323521"/>
    </source>
</evidence>
<dbReference type="Gene3D" id="2.60.40.10">
    <property type="entry name" value="Immunoglobulins"/>
    <property type="match status" value="1"/>
</dbReference>
<protein>
    <submittedName>
        <fullName evidence="5">Uncharacterized protein</fullName>
    </submittedName>
</protein>
<dbReference type="AlphaFoldDB" id="A0A3G1KU40"/>
<dbReference type="PROSITE" id="PS51272">
    <property type="entry name" value="SLH"/>
    <property type="match status" value="3"/>
</dbReference>
<gene>
    <name evidence="5" type="ORF">DCMF_15250</name>
</gene>
<dbReference type="CDD" id="cd00063">
    <property type="entry name" value="FN3"/>
    <property type="match status" value="1"/>
</dbReference>
<dbReference type="PANTHER" id="PTHR43308">
    <property type="entry name" value="OUTER MEMBRANE PROTEIN ALPHA-RELATED"/>
    <property type="match status" value="1"/>
</dbReference>
<feature type="domain" description="SLH" evidence="4">
    <location>
        <begin position="928"/>
        <end position="988"/>
    </location>
</feature>
<feature type="domain" description="Fibronectin type-III" evidence="3">
    <location>
        <begin position="593"/>
        <end position="681"/>
    </location>
</feature>
<organism evidence="5 6">
    <name type="scientific">Formimonas warabiya</name>
    <dbReference type="NCBI Taxonomy" id="1761012"/>
    <lineage>
        <taxon>Bacteria</taxon>
        <taxon>Bacillati</taxon>
        <taxon>Bacillota</taxon>
        <taxon>Clostridia</taxon>
        <taxon>Eubacteriales</taxon>
        <taxon>Peptococcaceae</taxon>
        <taxon>Candidatus Formimonas</taxon>
    </lineage>
</organism>
<name>A0A3G1KU40_FORW1</name>
<dbReference type="InterPro" id="IPR001119">
    <property type="entry name" value="SLH_dom"/>
</dbReference>